<evidence type="ECO:0000259" key="7">
    <source>
        <dbReference type="Pfam" id="PF04082"/>
    </source>
</evidence>
<keyword evidence="9" id="KW-1185">Reference proteome</keyword>
<dbReference type="InterPro" id="IPR007219">
    <property type="entry name" value="XnlR_reg_dom"/>
</dbReference>
<keyword evidence="3" id="KW-0238">DNA-binding</keyword>
<reference evidence="8 9" key="1">
    <citation type="submission" date="2013-03" db="EMBL/GenBank/DDBJ databases">
        <title>The Genome Sequence of Cladophialophora psammophila CBS 110553.</title>
        <authorList>
            <consortium name="The Broad Institute Genomics Platform"/>
            <person name="Cuomo C."/>
            <person name="de Hoog S."/>
            <person name="Gorbushina A."/>
            <person name="Walker B."/>
            <person name="Young S.K."/>
            <person name="Zeng Q."/>
            <person name="Gargeya S."/>
            <person name="Fitzgerald M."/>
            <person name="Haas B."/>
            <person name="Abouelleil A."/>
            <person name="Allen A.W."/>
            <person name="Alvarado L."/>
            <person name="Arachchi H.M."/>
            <person name="Berlin A.M."/>
            <person name="Chapman S.B."/>
            <person name="Gainer-Dewar J."/>
            <person name="Goldberg J."/>
            <person name="Griggs A."/>
            <person name="Gujja S."/>
            <person name="Hansen M."/>
            <person name="Howarth C."/>
            <person name="Imamovic A."/>
            <person name="Ireland A."/>
            <person name="Larimer J."/>
            <person name="McCowan C."/>
            <person name="Murphy C."/>
            <person name="Pearson M."/>
            <person name="Poon T.W."/>
            <person name="Priest M."/>
            <person name="Roberts A."/>
            <person name="Saif S."/>
            <person name="Shea T."/>
            <person name="Sisk P."/>
            <person name="Sykes S."/>
            <person name="Wortman J."/>
            <person name="Nusbaum C."/>
            <person name="Birren B."/>
        </authorList>
    </citation>
    <scope>NUCLEOTIDE SEQUENCE [LARGE SCALE GENOMIC DNA]</scope>
    <source>
        <strain evidence="8 9">CBS 110553</strain>
    </source>
</reference>
<feature type="compositionally biased region" description="Polar residues" evidence="6">
    <location>
        <begin position="558"/>
        <end position="576"/>
    </location>
</feature>
<dbReference type="GO" id="GO:0006351">
    <property type="term" value="P:DNA-templated transcription"/>
    <property type="evidence" value="ECO:0007669"/>
    <property type="project" value="InterPro"/>
</dbReference>
<evidence type="ECO:0000313" key="9">
    <source>
        <dbReference type="Proteomes" id="UP000019471"/>
    </source>
</evidence>
<evidence type="ECO:0000256" key="2">
    <source>
        <dbReference type="ARBA" id="ARBA00023015"/>
    </source>
</evidence>
<dbReference type="InterPro" id="IPR052073">
    <property type="entry name" value="Amide_Lactam_Regulators"/>
</dbReference>
<proteinExistence type="predicted"/>
<comment type="caution">
    <text evidence="8">The sequence shown here is derived from an EMBL/GenBank/DDBJ whole genome shotgun (WGS) entry which is preliminary data.</text>
</comment>
<evidence type="ECO:0000256" key="6">
    <source>
        <dbReference type="SAM" id="MobiDB-lite"/>
    </source>
</evidence>
<keyword evidence="1" id="KW-0862">Zinc</keyword>
<keyword evidence="4" id="KW-0804">Transcription</keyword>
<keyword evidence="5" id="KW-0539">Nucleus</keyword>
<feature type="region of interest" description="Disordered" evidence="6">
    <location>
        <begin position="540"/>
        <end position="576"/>
    </location>
</feature>
<evidence type="ECO:0000256" key="5">
    <source>
        <dbReference type="ARBA" id="ARBA00023242"/>
    </source>
</evidence>
<dbReference type="CDD" id="cd12148">
    <property type="entry name" value="fungal_TF_MHR"/>
    <property type="match status" value="1"/>
</dbReference>
<dbReference type="PANTHER" id="PTHR47171">
    <property type="entry name" value="FARA-RELATED"/>
    <property type="match status" value="1"/>
</dbReference>
<feature type="domain" description="Xylanolytic transcriptional activator regulatory" evidence="7">
    <location>
        <begin position="145"/>
        <end position="386"/>
    </location>
</feature>
<dbReference type="RefSeq" id="XP_007749201.1">
    <property type="nucleotide sequence ID" value="XM_007751011.1"/>
</dbReference>
<organism evidence="8 9">
    <name type="scientific">Cladophialophora psammophila CBS 110553</name>
    <dbReference type="NCBI Taxonomy" id="1182543"/>
    <lineage>
        <taxon>Eukaryota</taxon>
        <taxon>Fungi</taxon>
        <taxon>Dikarya</taxon>
        <taxon>Ascomycota</taxon>
        <taxon>Pezizomycotina</taxon>
        <taxon>Eurotiomycetes</taxon>
        <taxon>Chaetothyriomycetidae</taxon>
        <taxon>Chaetothyriales</taxon>
        <taxon>Herpotrichiellaceae</taxon>
        <taxon>Cladophialophora</taxon>
    </lineage>
</organism>
<evidence type="ECO:0000256" key="3">
    <source>
        <dbReference type="ARBA" id="ARBA00023125"/>
    </source>
</evidence>
<evidence type="ECO:0000313" key="8">
    <source>
        <dbReference type="EMBL" id="EXJ66283.1"/>
    </source>
</evidence>
<dbReference type="HOGENOM" id="CLU_023926_0_0_1"/>
<sequence>MQVAQQEGNAQPTSSPPIPHTAIIEQAEDSSSMTYSLTKEEDVHFRICEEMSRSRQEFLSPSPQSQNTHCREVMELHEGVNPMTILGQALGQHHPNRFVRFMVEEDISKPELGHSFPGLDAADVAYLEAKAALSFPPRPVCDELLRLYFVCVYPYAPILDRVKVMQDYRAGRHSAFLLQSIFANVVPYAPMKLLMQAGYEDRITAQKAFYAKATLLYDLRCERDQLYMLQGSIMLSSLSFQYAIDKDYRYWLSNAGRIATQMGLHRDYVCENLGKRSRRIFRRIWWVLYNRDTLLAISGIDNLRRFNERYCDTAPLTECDWEEDGEIPDELRDVLGLVSPLQKLFMVEYIKVSIISACFIRDFKTPGKMPSRDEIEQLSNQITNWRKQLPVEIIYALQDEWTSDHILVLVLLAMGYRLEAVFYRAVKEHHRSRKDFASMKRMAQRQENAMFELSTMIQRASMHEVLHLCPLSFMTCASTILAMRIEIALDPAISPQKLVATKAQILSELEYVRESCESWISLIWTLRMFEAVIARTCLSPTGASPTEPSEEDEDSTSINAPASNPNGQYQPAECSSNGFFEEGEEVNFNLPLTDDVFGILPVTENYDWLENLFGRGSDDTTDPLGAI</sequence>
<dbReference type="AlphaFoldDB" id="W9WE98"/>
<gene>
    <name evidence="8" type="ORF">A1O5_10435</name>
</gene>
<dbReference type="Pfam" id="PF04082">
    <property type="entry name" value="Fungal_trans"/>
    <property type="match status" value="1"/>
</dbReference>
<accession>W9WE98</accession>
<dbReference type="OrthoDB" id="5121955at2759"/>
<dbReference type="GO" id="GO:0008270">
    <property type="term" value="F:zinc ion binding"/>
    <property type="evidence" value="ECO:0007669"/>
    <property type="project" value="InterPro"/>
</dbReference>
<name>W9WE98_9EURO</name>
<evidence type="ECO:0000256" key="1">
    <source>
        <dbReference type="ARBA" id="ARBA00022833"/>
    </source>
</evidence>
<dbReference type="GeneID" id="19195128"/>
<evidence type="ECO:0000256" key="4">
    <source>
        <dbReference type="ARBA" id="ARBA00023163"/>
    </source>
</evidence>
<keyword evidence="2" id="KW-0805">Transcription regulation</keyword>
<dbReference type="GO" id="GO:0003677">
    <property type="term" value="F:DNA binding"/>
    <property type="evidence" value="ECO:0007669"/>
    <property type="project" value="UniProtKB-KW"/>
</dbReference>
<protein>
    <recommendedName>
        <fullName evidence="7">Xylanolytic transcriptional activator regulatory domain-containing protein</fullName>
    </recommendedName>
</protein>
<dbReference type="EMBL" id="AMGX01000020">
    <property type="protein sequence ID" value="EXJ66283.1"/>
    <property type="molecule type" value="Genomic_DNA"/>
</dbReference>
<dbReference type="Proteomes" id="UP000019471">
    <property type="component" value="Unassembled WGS sequence"/>
</dbReference>
<dbReference type="PANTHER" id="PTHR47171:SF3">
    <property type="entry name" value="FARA-RELATED"/>
    <property type="match status" value="1"/>
</dbReference>